<dbReference type="Pfam" id="PF00202">
    <property type="entry name" value="Aminotran_3"/>
    <property type="match status" value="1"/>
</dbReference>
<dbReference type="SUPFAM" id="SSF56112">
    <property type="entry name" value="Protein kinase-like (PK-like)"/>
    <property type="match status" value="1"/>
</dbReference>
<evidence type="ECO:0000256" key="2">
    <source>
        <dbReference type="ARBA" id="ARBA00022898"/>
    </source>
</evidence>
<evidence type="ECO:0000313" key="4">
    <source>
        <dbReference type="EMBL" id="SDG22362.1"/>
    </source>
</evidence>
<keyword evidence="2" id="KW-0663">Pyridoxal phosphate</keyword>
<dbReference type="GO" id="GO:0004672">
    <property type="term" value="F:protein kinase activity"/>
    <property type="evidence" value="ECO:0007669"/>
    <property type="project" value="InterPro"/>
</dbReference>
<dbReference type="GO" id="GO:0030170">
    <property type="term" value="F:pyridoxal phosphate binding"/>
    <property type="evidence" value="ECO:0007669"/>
    <property type="project" value="InterPro"/>
</dbReference>
<dbReference type="Proteomes" id="UP000198923">
    <property type="component" value="Unassembled WGS sequence"/>
</dbReference>
<protein>
    <recommendedName>
        <fullName evidence="3">Protein kinase domain-containing protein</fullName>
    </recommendedName>
</protein>
<dbReference type="PROSITE" id="PS50011">
    <property type="entry name" value="PROTEIN_KINASE_DOM"/>
    <property type="match status" value="1"/>
</dbReference>
<evidence type="ECO:0000259" key="3">
    <source>
        <dbReference type="PROSITE" id="PS50011"/>
    </source>
</evidence>
<dbReference type="GO" id="GO:0005524">
    <property type="term" value="F:ATP binding"/>
    <property type="evidence" value="ECO:0007669"/>
    <property type="project" value="InterPro"/>
</dbReference>
<dbReference type="EMBL" id="FNCN01000002">
    <property type="protein sequence ID" value="SDG22362.1"/>
    <property type="molecule type" value="Genomic_DNA"/>
</dbReference>
<name>A0A1G7SHH2_9ACTN</name>
<dbReference type="InterPro" id="IPR004147">
    <property type="entry name" value="ABC1_dom"/>
</dbReference>
<evidence type="ECO:0000256" key="1">
    <source>
        <dbReference type="ARBA" id="ARBA00001933"/>
    </source>
</evidence>
<dbReference type="PANTHER" id="PTHR43713:SF3">
    <property type="entry name" value="GLUTAMATE-1-SEMIALDEHYDE 2,1-AMINOMUTASE 1, CHLOROPLASTIC-RELATED"/>
    <property type="match status" value="1"/>
</dbReference>
<dbReference type="Gene3D" id="3.90.1150.10">
    <property type="entry name" value="Aspartate Aminotransferase, domain 1"/>
    <property type="match status" value="1"/>
</dbReference>
<dbReference type="AlphaFoldDB" id="A0A1G7SHH2"/>
<dbReference type="InterPro" id="IPR000719">
    <property type="entry name" value="Prot_kinase_dom"/>
</dbReference>
<evidence type="ECO:0000313" key="5">
    <source>
        <dbReference type="Proteomes" id="UP000198923"/>
    </source>
</evidence>
<dbReference type="SUPFAM" id="SSF53383">
    <property type="entry name" value="PLP-dependent transferases"/>
    <property type="match status" value="1"/>
</dbReference>
<gene>
    <name evidence="4" type="ORF">SAMN05421505_102307</name>
</gene>
<dbReference type="Pfam" id="PF03109">
    <property type="entry name" value="ABC1"/>
    <property type="match status" value="1"/>
</dbReference>
<keyword evidence="5" id="KW-1185">Reference proteome</keyword>
<sequence length="878" mass="96927">MFYGVRLACRAAWEGVRIIGWTSFYAAVYAAGGRGDRRARLSGVLRRYLLRMGPMYVKAGQVLGTQSGILPGQASEEFRHFFSDLPPMGPAALETVLRRGLPAPVTEVFADFDRVPFAVGSVAQIHSAVSHEGERLAVKVVKDGVQERLAAASWVLARLAVAVHALVPPLRKYELPGHVEELRPALLEQCDMHKEASRQSEVARNFRNHPFLRVPRVYEELSTRDVLVMEYVEATRGENVEQVAFPRTDLAARLQDVFYCMVYFHGLFHVDPHPGNIMVGDDGQIILVDFGLVGRLTEEDRWGLSAFYYACIRHQWDLATERFTRTFVVHPERVAARRADYERDFTAVLQRHFQEVSANWSTMGFLTDTIRLMHRYGTRMSTRFTLLALSLLTGEGYLTMVDPGIDIWRNARRFTDRFSPYLGDDLRERFERELGARMPGSRAARREAAGYLVAPTHLDRFAMPSAFPLIVAQASGSKVRDVDGNDYIDLSLGYGPHILGYAHPDVVEAVRGAVTDGAVNAIGSPSELSLARLIAEAFGPGAKVVLSNSGTEAVQMALRIARAHTGRQRVAKFEGHFHGFSDQGMVSSWFRYRGDRLAPEPVANSAGFHDAVVDDTLLLQYGERASFDRLLDNASTLACVIVEPMPAALADFDADFLSRLHEVCAEKGILVVHDEVVTGFRVHYGGVRHLAGVEPDLTCLGKIIGGGLPCGAVVGRAEVVDTARTTGDPFLDIDTRAFVGGTMSGNSVTAAAGTAVLTHLRDNPQIYDGLRRKTAWLIDELRTHTADLGVPCVVKGRDSIFSITFDHAVPRLVRDRLAGTRIEANIALAYYMRAHGVHMPELHTMMLSDAHSDADLKCISQAFRNSVAEMASSGFFTS</sequence>
<dbReference type="InterPro" id="IPR011009">
    <property type="entry name" value="Kinase-like_dom_sf"/>
</dbReference>
<dbReference type="OrthoDB" id="9801052at2"/>
<dbReference type="InterPro" id="IPR015422">
    <property type="entry name" value="PyrdxlP-dep_Trfase_small"/>
</dbReference>
<feature type="domain" description="Protein kinase" evidence="3">
    <location>
        <begin position="82"/>
        <end position="452"/>
    </location>
</feature>
<proteinExistence type="predicted"/>
<dbReference type="GO" id="GO:0008483">
    <property type="term" value="F:transaminase activity"/>
    <property type="evidence" value="ECO:0007669"/>
    <property type="project" value="InterPro"/>
</dbReference>
<dbReference type="STRING" id="504805.SAMN05421505_102307"/>
<dbReference type="RefSeq" id="WP_143020100.1">
    <property type="nucleotide sequence ID" value="NZ_FNCN01000002.1"/>
</dbReference>
<dbReference type="InterPro" id="IPR005814">
    <property type="entry name" value="Aminotrans_3"/>
</dbReference>
<organism evidence="4 5">
    <name type="scientific">Sinosporangium album</name>
    <dbReference type="NCBI Taxonomy" id="504805"/>
    <lineage>
        <taxon>Bacteria</taxon>
        <taxon>Bacillati</taxon>
        <taxon>Actinomycetota</taxon>
        <taxon>Actinomycetes</taxon>
        <taxon>Streptosporangiales</taxon>
        <taxon>Streptosporangiaceae</taxon>
        <taxon>Sinosporangium</taxon>
    </lineage>
</organism>
<accession>A0A1G7SHH2</accession>
<dbReference type="CDD" id="cd05121">
    <property type="entry name" value="ABC1_ADCK3-like"/>
    <property type="match status" value="1"/>
</dbReference>
<reference evidence="4 5" key="1">
    <citation type="submission" date="2016-10" db="EMBL/GenBank/DDBJ databases">
        <authorList>
            <person name="de Groot N.N."/>
        </authorList>
    </citation>
    <scope>NUCLEOTIDE SEQUENCE [LARGE SCALE GENOMIC DNA]</scope>
    <source>
        <strain evidence="4 5">CPCC 201354</strain>
    </source>
</reference>
<dbReference type="InterPro" id="IPR049704">
    <property type="entry name" value="Aminotrans_3_PPA_site"/>
</dbReference>
<dbReference type="PROSITE" id="PS00600">
    <property type="entry name" value="AA_TRANSFER_CLASS_3"/>
    <property type="match status" value="1"/>
</dbReference>
<comment type="cofactor">
    <cofactor evidence="1">
        <name>pyridoxal 5'-phosphate</name>
        <dbReference type="ChEBI" id="CHEBI:597326"/>
    </cofactor>
</comment>
<dbReference type="InterPro" id="IPR015421">
    <property type="entry name" value="PyrdxlP-dep_Trfase_major"/>
</dbReference>
<dbReference type="Gene3D" id="3.40.640.10">
    <property type="entry name" value="Type I PLP-dependent aspartate aminotransferase-like (Major domain)"/>
    <property type="match status" value="1"/>
</dbReference>
<dbReference type="PANTHER" id="PTHR43713">
    <property type="entry name" value="GLUTAMATE-1-SEMIALDEHYDE 2,1-AMINOMUTASE"/>
    <property type="match status" value="1"/>
</dbReference>
<dbReference type="InterPro" id="IPR015424">
    <property type="entry name" value="PyrdxlP-dep_Trfase"/>
</dbReference>
<dbReference type="Gene3D" id="1.10.510.10">
    <property type="entry name" value="Transferase(Phosphotransferase) domain 1"/>
    <property type="match status" value="1"/>
</dbReference>